<organism evidence="1 2">
    <name type="scientific">Paenibacillus kyungheensis</name>
    <dbReference type="NCBI Taxonomy" id="1452732"/>
    <lineage>
        <taxon>Bacteria</taxon>
        <taxon>Bacillati</taxon>
        <taxon>Bacillota</taxon>
        <taxon>Bacilli</taxon>
        <taxon>Bacillales</taxon>
        <taxon>Paenibacillaceae</taxon>
        <taxon>Paenibacillus</taxon>
    </lineage>
</organism>
<proteinExistence type="predicted"/>
<dbReference type="EMBL" id="CP117416">
    <property type="protein sequence ID" value="WCT55320.1"/>
    <property type="molecule type" value="Genomic_DNA"/>
</dbReference>
<evidence type="ECO:0000313" key="1">
    <source>
        <dbReference type="EMBL" id="WCT55320.1"/>
    </source>
</evidence>
<name>A0AAX3M094_9BACL</name>
<sequence length="400" mass="47245">MINKANSRAICILGMHRSGTSAIARSINLLGVYLGESENLLSAQEDNPHGFWEHLNIIDIQNRILWELGVSWDTPVPLEELWWKKPEMIPFRNEIKQFISQQMISQNLWAWKDPRTCLLLPLWLDILQELGVEVNFVISIRNPLDIANSLLKRNNIPIQKSLGIWMNYMISVARWTANSKCILVSYDEFLDDWHQQLFNLSQQLNLPWPENELELKEKMQKFINPQFRHSYSSNDQLKETIGLKPFVNLYDIYLKKMNFQLDYTLPQIEEIASEYKAYAALFDIANLTKIELQQRVELIDTRHNIQHYLGELQEVQTQLKSQQNEQKKINTFLNNSLISGKDTEEKILHLEKMISALREDQHSLQQILQSRGWNYLKKYYIYRDLLFSKLKKITKKHSSK</sequence>
<dbReference type="RefSeq" id="WP_273613703.1">
    <property type="nucleotide sequence ID" value="NZ_CP117416.1"/>
</dbReference>
<dbReference type="SUPFAM" id="SSF52540">
    <property type="entry name" value="P-loop containing nucleoside triphosphate hydrolases"/>
    <property type="match status" value="1"/>
</dbReference>
<dbReference type="Gene3D" id="3.40.50.300">
    <property type="entry name" value="P-loop containing nucleotide triphosphate hydrolases"/>
    <property type="match status" value="1"/>
</dbReference>
<evidence type="ECO:0000313" key="2">
    <source>
        <dbReference type="Proteomes" id="UP001220509"/>
    </source>
</evidence>
<dbReference type="InterPro" id="IPR027417">
    <property type="entry name" value="P-loop_NTPase"/>
</dbReference>
<dbReference type="Proteomes" id="UP001220509">
    <property type="component" value="Chromosome"/>
</dbReference>
<dbReference type="PIRSF" id="PIRSF029407">
    <property type="entry name" value="UCP029407"/>
    <property type="match status" value="1"/>
</dbReference>
<keyword evidence="2" id="KW-1185">Reference proteome</keyword>
<reference evidence="1 2" key="1">
    <citation type="submission" date="2023-02" db="EMBL/GenBank/DDBJ databases">
        <title>Genome sequence of Paenibacillus kyungheensis KACC 18744.</title>
        <authorList>
            <person name="Kim S."/>
            <person name="Heo J."/>
            <person name="Kwon S.-W."/>
        </authorList>
    </citation>
    <scope>NUCLEOTIDE SEQUENCE [LARGE SCALE GENOMIC DNA]</scope>
    <source>
        <strain evidence="1 2">KACC 18744</strain>
    </source>
</reference>
<dbReference type="AlphaFoldDB" id="A0AAX3M094"/>
<accession>A0AAX3M094</accession>
<evidence type="ECO:0008006" key="3">
    <source>
        <dbReference type="Google" id="ProtNLM"/>
    </source>
</evidence>
<dbReference type="KEGG" id="pka:PQ456_19570"/>
<gene>
    <name evidence="1" type="ORF">PQ456_19570</name>
</gene>
<dbReference type="InterPro" id="IPR014556">
    <property type="entry name" value="UCP029407"/>
</dbReference>
<protein>
    <recommendedName>
        <fullName evidence="3">Sulfotransferase family protein</fullName>
    </recommendedName>
</protein>